<organism evidence="9 10">
    <name type="scientific">Citrus sinensis</name>
    <name type="common">Sweet orange</name>
    <name type="synonym">Citrus aurantium var. sinensis</name>
    <dbReference type="NCBI Taxonomy" id="2711"/>
    <lineage>
        <taxon>Eukaryota</taxon>
        <taxon>Viridiplantae</taxon>
        <taxon>Streptophyta</taxon>
        <taxon>Embryophyta</taxon>
        <taxon>Tracheophyta</taxon>
        <taxon>Spermatophyta</taxon>
        <taxon>Magnoliopsida</taxon>
        <taxon>eudicotyledons</taxon>
        <taxon>Gunneridae</taxon>
        <taxon>Pentapetalae</taxon>
        <taxon>rosids</taxon>
        <taxon>malvids</taxon>
        <taxon>Sapindales</taxon>
        <taxon>Rutaceae</taxon>
        <taxon>Aurantioideae</taxon>
        <taxon>Citrus</taxon>
    </lineage>
</organism>
<dbReference type="KEGG" id="cit:102612060"/>
<dbReference type="OrthoDB" id="354at2759"/>
<dbReference type="EMBL" id="KK784912">
    <property type="protein sequence ID" value="KDO63735.1"/>
    <property type="molecule type" value="Genomic_DNA"/>
</dbReference>
<sequence>MVNAIKGLFISCDIPMAQFIINMNASMPQSQKFIIHILDSTHLFVQPNMAEMIRSAIAEFRDQNSYEKPA</sequence>
<evidence type="ECO:0000256" key="5">
    <source>
        <dbReference type="ARBA" id="ARBA00023163"/>
    </source>
</evidence>
<evidence type="ECO:0000256" key="3">
    <source>
        <dbReference type="ARBA" id="ARBA00022763"/>
    </source>
</evidence>
<gene>
    <name evidence="9" type="ORF">CISIN_1g0351902mg</name>
</gene>
<dbReference type="GO" id="GO:0006294">
    <property type="term" value="P:nucleotide-excision repair, preincision complex assembly"/>
    <property type="evidence" value="ECO:0000318"/>
    <property type="project" value="GO_Central"/>
</dbReference>
<dbReference type="GO" id="GO:0000439">
    <property type="term" value="C:transcription factor TFIIH core complex"/>
    <property type="evidence" value="ECO:0000318"/>
    <property type="project" value="GO_Central"/>
</dbReference>
<dbReference type="InterPro" id="IPR035935">
    <property type="entry name" value="TFB5-like_sf"/>
</dbReference>
<dbReference type="Pfam" id="PF06331">
    <property type="entry name" value="Tfb5"/>
    <property type="match status" value="1"/>
</dbReference>
<dbReference type="PANTHER" id="PTHR28580">
    <property type="entry name" value="GENERAL TRANSCRIPTION FACTOR IIH SUBUNIT 5"/>
    <property type="match status" value="1"/>
</dbReference>
<dbReference type="InterPro" id="IPR009400">
    <property type="entry name" value="TFIIH_TTDA/Tfb5"/>
</dbReference>
<protein>
    <recommendedName>
        <fullName evidence="8">General transcription and DNA repair factor IIH subunit TFB5</fullName>
    </recommendedName>
</protein>
<dbReference type="GO" id="GO:0005675">
    <property type="term" value="C:transcription factor TFIIH holo complex"/>
    <property type="evidence" value="ECO:0000318"/>
    <property type="project" value="GO_Central"/>
</dbReference>
<keyword evidence="4 8" id="KW-0805">Transcription regulation</keyword>
<comment type="function">
    <text evidence="8">In NER, TFIIH acts by opening DNA around the lesion to allow the excision of the damaged oligonucleotide and its replacement by a new DNA fragment. In transcription, TFIIH has an essential role in transcription initiation. When the pre-initiation complex (PIC) has been established, TFIIH is required for promoter opening and promoter escape.</text>
</comment>
<dbReference type="AlphaFoldDB" id="A0A067F8T9"/>
<dbReference type="Proteomes" id="UP000027120">
    <property type="component" value="Unassembled WGS sequence"/>
</dbReference>
<dbReference type="STRING" id="2711.A0A067F8T9"/>
<evidence type="ECO:0000256" key="1">
    <source>
        <dbReference type="ARBA" id="ARBA00004123"/>
    </source>
</evidence>
<proteinExistence type="inferred from homology"/>
<evidence type="ECO:0000256" key="8">
    <source>
        <dbReference type="RuleBase" id="RU368032"/>
    </source>
</evidence>
<dbReference type="GO" id="GO:0006366">
    <property type="term" value="P:transcription by RNA polymerase II"/>
    <property type="evidence" value="ECO:0000318"/>
    <property type="project" value="GO_Central"/>
</dbReference>
<accession>A0A067F8T9</accession>
<keyword evidence="3 8" id="KW-0227">DNA damage</keyword>
<dbReference type="SMR" id="A0A067F8T9"/>
<comment type="subcellular location">
    <subcellularLocation>
        <location evidence="1 8">Nucleus</location>
    </subcellularLocation>
</comment>
<dbReference type="Gene3D" id="3.30.70.1220">
    <property type="entry name" value="TFB5-like"/>
    <property type="match status" value="1"/>
</dbReference>
<dbReference type="EMBL" id="KK784912">
    <property type="protein sequence ID" value="KDO63733.1"/>
    <property type="molecule type" value="Genomic_DNA"/>
</dbReference>
<evidence type="ECO:0000313" key="9">
    <source>
        <dbReference type="EMBL" id="KDO63733.1"/>
    </source>
</evidence>
<comment type="similarity">
    <text evidence="2 8">Belongs to the TFB5 family.</text>
</comment>
<reference evidence="9 10" key="1">
    <citation type="submission" date="2014-04" db="EMBL/GenBank/DDBJ databases">
        <authorList>
            <consortium name="International Citrus Genome Consortium"/>
            <person name="Gmitter F."/>
            <person name="Chen C."/>
            <person name="Farmerie W."/>
            <person name="Harkins T."/>
            <person name="Desany B."/>
            <person name="Mohiuddin M."/>
            <person name="Kodira C."/>
            <person name="Borodovsky M."/>
            <person name="Lomsadze A."/>
            <person name="Burns P."/>
            <person name="Jenkins J."/>
            <person name="Prochnik S."/>
            <person name="Shu S."/>
            <person name="Chapman J."/>
            <person name="Pitluck S."/>
            <person name="Schmutz J."/>
            <person name="Rokhsar D."/>
        </authorList>
    </citation>
    <scope>NUCLEOTIDE SEQUENCE</scope>
</reference>
<evidence type="ECO:0000256" key="2">
    <source>
        <dbReference type="ARBA" id="ARBA00007470"/>
    </source>
</evidence>
<name>A0A067F8T9_CITSI</name>
<dbReference type="SUPFAM" id="SSF142897">
    <property type="entry name" value="TFB5-like"/>
    <property type="match status" value="1"/>
</dbReference>
<dbReference type="PANTHER" id="PTHR28580:SF1">
    <property type="entry name" value="GENERAL TRANSCRIPTION FACTOR IIH SUBUNIT 5"/>
    <property type="match status" value="1"/>
</dbReference>
<evidence type="ECO:0000256" key="7">
    <source>
        <dbReference type="ARBA" id="ARBA00023242"/>
    </source>
</evidence>
<evidence type="ECO:0000256" key="6">
    <source>
        <dbReference type="ARBA" id="ARBA00023204"/>
    </source>
</evidence>
<keyword evidence="6 8" id="KW-0234">DNA repair</keyword>
<dbReference type="PaxDb" id="2711-XP_006477302.1"/>
<dbReference type="FunFam" id="3.30.70.1220:FF:000003">
    <property type="entry name" value="General transcription and DNA repair factor IIH subunit TFB5"/>
    <property type="match status" value="1"/>
</dbReference>
<keyword evidence="5 8" id="KW-0804">Transcription</keyword>
<evidence type="ECO:0000313" key="10">
    <source>
        <dbReference type="Proteomes" id="UP000027120"/>
    </source>
</evidence>
<dbReference type="GO" id="GO:0006367">
    <property type="term" value="P:transcription initiation at RNA polymerase II promoter"/>
    <property type="evidence" value="ECO:0007669"/>
    <property type="project" value="UniProtKB-UniRule"/>
</dbReference>
<evidence type="ECO:0000256" key="4">
    <source>
        <dbReference type="ARBA" id="ARBA00023015"/>
    </source>
</evidence>
<dbReference type="eggNOG" id="KOG3451">
    <property type="taxonomic scope" value="Eukaryota"/>
</dbReference>
<keyword evidence="10" id="KW-1185">Reference proteome</keyword>
<dbReference type="SMART" id="SM01395">
    <property type="entry name" value="Tbf5"/>
    <property type="match status" value="1"/>
</dbReference>
<comment type="subunit">
    <text evidence="8">Component of the 7-subunit TFIIH core complex.</text>
</comment>
<dbReference type="EMBL" id="KK784912">
    <property type="protein sequence ID" value="KDO63734.1"/>
    <property type="molecule type" value="Genomic_DNA"/>
</dbReference>
<keyword evidence="7 8" id="KW-0539">Nucleus</keyword>